<dbReference type="Proteomes" id="UP000728185">
    <property type="component" value="Unassembled WGS sequence"/>
</dbReference>
<dbReference type="Pfam" id="PF18098">
    <property type="entry name" value="RPN5_C"/>
    <property type="match status" value="1"/>
</dbReference>
<dbReference type="PANTHER" id="PTHR10855:SF1">
    <property type="entry name" value="26S PROTEASOME NON-ATPASE REGULATORY SUBUNIT 12"/>
    <property type="match status" value="1"/>
</dbReference>
<dbReference type="Gene3D" id="1.10.10.10">
    <property type="entry name" value="Winged helix-like DNA-binding domain superfamily/Winged helix DNA-binding domain"/>
    <property type="match status" value="1"/>
</dbReference>
<evidence type="ECO:0000259" key="3">
    <source>
        <dbReference type="PROSITE" id="PS50250"/>
    </source>
</evidence>
<dbReference type="OrthoDB" id="268763at2759"/>
<accession>A0A8E0VF59</accession>
<dbReference type="SUPFAM" id="SSF46785">
    <property type="entry name" value="Winged helix' DNA-binding domain"/>
    <property type="match status" value="1"/>
</dbReference>
<proteinExistence type="inferred from homology"/>
<dbReference type="InterPro" id="IPR040134">
    <property type="entry name" value="PSMD12/CSN4"/>
</dbReference>
<keyword evidence="5" id="KW-1185">Reference proteome</keyword>
<evidence type="ECO:0000313" key="5">
    <source>
        <dbReference type="Proteomes" id="UP000728185"/>
    </source>
</evidence>
<dbReference type="Pfam" id="PF01399">
    <property type="entry name" value="PCI"/>
    <property type="match status" value="1"/>
</dbReference>
<evidence type="ECO:0000313" key="4">
    <source>
        <dbReference type="EMBL" id="KAA0184335.1"/>
    </source>
</evidence>
<dbReference type="Pfam" id="PF22241">
    <property type="entry name" value="PSMD12-CSN4_N"/>
    <property type="match status" value="1"/>
</dbReference>
<comment type="caution">
    <text evidence="4">The sequence shown here is derived from an EMBL/GenBank/DDBJ whole genome shotgun (WGS) entry which is preliminary data.</text>
</comment>
<dbReference type="AlphaFoldDB" id="A0A8E0VF59"/>
<comment type="similarity">
    <text evidence="1">Belongs to the proteasome subunit p55 family.</text>
</comment>
<sequence length="422" mass="49166">MGDGRLQKMDVDYSSTVDELIPLVKQLAQASDAISTGSLLEVMVEVLAEGGQWEQLNKHLEMMTKKRNQLKQQAVTKMVQKALTYLDATPSEETKLALIASLRNVTEGKASLFAVLYSCIQIYVEVERARLTKELARIKESHGEIDEAASVLQELQVETFGSMEKKEKVEFMLEQIRLGLAKKDYIRTQIISRKISPKFFTDGAHEDLKLKYYHLMIELNLQDDQYLNISKHYWEVYNTNSIQQDEAKRLLASFELVEICYQQTSFHTLIFGREMLKAFTTHELLRWDTFRDRYGSVLHVETDAFSIEKYPERAEKRWEDLHSRLTEHNIRVVAEYYTKIRLQRMAELLDLDIEKAEKYLSEMVVNKTVIAKIDRLEGVVHFTETKTPTEILNDWSYNTRSLMTLINQATHLINKERVLHAM</sequence>
<dbReference type="SMART" id="SM00088">
    <property type="entry name" value="PINT"/>
    <property type="match status" value="1"/>
</dbReference>
<dbReference type="GO" id="GO:0005634">
    <property type="term" value="C:nucleus"/>
    <property type="evidence" value="ECO:0007669"/>
    <property type="project" value="UniProtKB-ARBA"/>
</dbReference>
<dbReference type="EMBL" id="LUCM01011169">
    <property type="protein sequence ID" value="KAA0184335.1"/>
    <property type="molecule type" value="Genomic_DNA"/>
</dbReference>
<reference evidence="4" key="1">
    <citation type="submission" date="2019-05" db="EMBL/GenBank/DDBJ databases">
        <title>Annotation for the trematode Fasciolopsis buski.</title>
        <authorList>
            <person name="Choi Y.-J."/>
        </authorList>
    </citation>
    <scope>NUCLEOTIDE SEQUENCE</scope>
    <source>
        <strain evidence="4">HT</strain>
        <tissue evidence="4">Whole worm</tissue>
    </source>
</reference>
<name>A0A8E0VF59_9TREM</name>
<evidence type="ECO:0000256" key="1">
    <source>
        <dbReference type="ARBA" id="ARBA00006397"/>
    </source>
</evidence>
<dbReference type="InterPro" id="IPR036388">
    <property type="entry name" value="WH-like_DNA-bd_sf"/>
</dbReference>
<gene>
    <name evidence="4" type="ORF">FBUS_10827</name>
</gene>
<organism evidence="4 5">
    <name type="scientific">Fasciolopsis buskii</name>
    <dbReference type="NCBI Taxonomy" id="27845"/>
    <lineage>
        <taxon>Eukaryota</taxon>
        <taxon>Metazoa</taxon>
        <taxon>Spiralia</taxon>
        <taxon>Lophotrochozoa</taxon>
        <taxon>Platyhelminthes</taxon>
        <taxon>Trematoda</taxon>
        <taxon>Digenea</taxon>
        <taxon>Plagiorchiida</taxon>
        <taxon>Echinostomata</taxon>
        <taxon>Echinostomatoidea</taxon>
        <taxon>Fasciolidae</taxon>
        <taxon>Fasciolopsis</taxon>
    </lineage>
</organism>
<evidence type="ECO:0000256" key="2">
    <source>
        <dbReference type="ARBA" id="ARBA00022942"/>
    </source>
</evidence>
<dbReference type="InterPro" id="IPR040896">
    <property type="entry name" value="RPN5_C"/>
</dbReference>
<dbReference type="InterPro" id="IPR036390">
    <property type="entry name" value="WH_DNA-bd_sf"/>
</dbReference>
<dbReference type="InterPro" id="IPR000717">
    <property type="entry name" value="PCI_dom"/>
</dbReference>
<dbReference type="PANTHER" id="PTHR10855">
    <property type="entry name" value="26S PROTEASOME NON-ATPASE REGULATORY SUBUNIT 12/COP9 SIGNALOSOME COMPLEX SUBUNIT 4"/>
    <property type="match status" value="1"/>
</dbReference>
<dbReference type="GO" id="GO:0008541">
    <property type="term" value="C:proteasome regulatory particle, lid subcomplex"/>
    <property type="evidence" value="ECO:0007669"/>
    <property type="project" value="TreeGrafter"/>
</dbReference>
<protein>
    <submittedName>
        <fullName evidence="4">26S proteasome non-ATPase regulatory subunit</fullName>
    </submittedName>
</protein>
<dbReference type="FunFam" id="1.10.10.10:FF:000070">
    <property type="entry name" value="26S proteasome non-ATPase regulatory subunit 12"/>
    <property type="match status" value="1"/>
</dbReference>
<dbReference type="InterPro" id="IPR054559">
    <property type="entry name" value="PSMD12-CSN4-like_N"/>
</dbReference>
<feature type="domain" description="PCI" evidence="3">
    <location>
        <begin position="225"/>
        <end position="387"/>
    </location>
</feature>
<keyword evidence="2 4" id="KW-0647">Proteasome</keyword>
<dbReference type="PROSITE" id="PS50250">
    <property type="entry name" value="PCI"/>
    <property type="match status" value="1"/>
</dbReference>
<dbReference type="GO" id="GO:0005737">
    <property type="term" value="C:cytoplasm"/>
    <property type="evidence" value="ECO:0007669"/>
    <property type="project" value="TreeGrafter"/>
</dbReference>